<evidence type="ECO:0000313" key="3">
    <source>
        <dbReference type="Proteomes" id="UP000783863"/>
    </source>
</evidence>
<dbReference type="EMBL" id="RKLQ01000001">
    <property type="protein sequence ID" value="MBX0303322.1"/>
    <property type="molecule type" value="Genomic_DNA"/>
</dbReference>
<dbReference type="RefSeq" id="WP_220587531.1">
    <property type="nucleotide sequence ID" value="NZ_RKLQ01000001.1"/>
</dbReference>
<name>A0A8J7YDA4_9EURY</name>
<gene>
    <name evidence="2" type="ORF">EGD98_06505</name>
</gene>
<evidence type="ECO:0000256" key="1">
    <source>
        <dbReference type="SAM" id="MobiDB-lite"/>
    </source>
</evidence>
<dbReference type="InterPro" id="IPR006311">
    <property type="entry name" value="TAT_signal"/>
</dbReference>
<dbReference type="PROSITE" id="PS51318">
    <property type="entry name" value="TAT"/>
    <property type="match status" value="1"/>
</dbReference>
<keyword evidence="3" id="KW-1185">Reference proteome</keyword>
<proteinExistence type="predicted"/>
<comment type="caution">
    <text evidence="2">The sequence shown here is derived from an EMBL/GenBank/DDBJ whole genome shotgun (WGS) entry which is preliminary data.</text>
</comment>
<feature type="compositionally biased region" description="Gly residues" evidence="1">
    <location>
        <begin position="49"/>
        <end position="63"/>
    </location>
</feature>
<evidence type="ECO:0000313" key="2">
    <source>
        <dbReference type="EMBL" id="MBX0303322.1"/>
    </source>
</evidence>
<dbReference type="AlphaFoldDB" id="A0A8J7YDA4"/>
<organism evidence="2 3">
    <name type="scientific">Haloarcula salinisoli</name>
    <dbReference type="NCBI Taxonomy" id="2487746"/>
    <lineage>
        <taxon>Archaea</taxon>
        <taxon>Methanobacteriati</taxon>
        <taxon>Methanobacteriota</taxon>
        <taxon>Stenosarchaea group</taxon>
        <taxon>Halobacteria</taxon>
        <taxon>Halobacteriales</taxon>
        <taxon>Haloarculaceae</taxon>
        <taxon>Haloarcula</taxon>
    </lineage>
</organism>
<dbReference type="Proteomes" id="UP000783863">
    <property type="component" value="Unassembled WGS sequence"/>
</dbReference>
<reference evidence="2" key="1">
    <citation type="submission" date="2021-06" db="EMBL/GenBank/DDBJ databases">
        <title>Halomicroarcula sp. F24A a new haloarchaeum isolated from saline soil.</title>
        <authorList>
            <person name="Duran-Viseras A."/>
            <person name="Sanchez-Porro C."/>
            <person name="Ventosa A."/>
        </authorList>
    </citation>
    <scope>NUCLEOTIDE SEQUENCE</scope>
    <source>
        <strain evidence="2">F24A</strain>
    </source>
</reference>
<sequence>MTGNQNTSNDNGLPNLGRRTYLKGAAAALVAGGGLSGSGTAVGQTTNGFGQGEYGAGGYGGNPGLAVSTDGDVNKD</sequence>
<feature type="region of interest" description="Disordered" evidence="1">
    <location>
        <begin position="35"/>
        <end position="76"/>
    </location>
</feature>
<accession>A0A8J7YDA4</accession>
<protein>
    <submittedName>
        <fullName evidence="2">Uncharacterized protein</fullName>
    </submittedName>
</protein>